<protein>
    <recommendedName>
        <fullName evidence="2">histidine kinase</fullName>
        <ecNumber evidence="2">2.7.13.3</ecNumber>
    </recommendedName>
</protein>
<proteinExistence type="predicted"/>
<dbReference type="GO" id="GO:0004673">
    <property type="term" value="F:protein histidine kinase activity"/>
    <property type="evidence" value="ECO:0007669"/>
    <property type="project" value="UniProtKB-EC"/>
</dbReference>
<dbReference type="SMART" id="SM00387">
    <property type="entry name" value="HATPase_c"/>
    <property type="match status" value="1"/>
</dbReference>
<evidence type="ECO:0000256" key="4">
    <source>
        <dbReference type="ARBA" id="ARBA00023012"/>
    </source>
</evidence>
<dbReference type="PROSITE" id="PS00889">
    <property type="entry name" value="CNMP_BINDING_2"/>
    <property type="match status" value="1"/>
</dbReference>
<dbReference type="Gene3D" id="2.60.120.10">
    <property type="entry name" value="Jelly Rolls"/>
    <property type="match status" value="1"/>
</dbReference>
<dbReference type="Pfam" id="PF02518">
    <property type="entry name" value="HATPase_c"/>
    <property type="match status" value="1"/>
</dbReference>
<dbReference type="Pfam" id="PF00027">
    <property type="entry name" value="cNMP_binding"/>
    <property type="match status" value="1"/>
</dbReference>
<dbReference type="PRINTS" id="PR00344">
    <property type="entry name" value="BCTRLSENSOR"/>
</dbReference>
<dbReference type="OrthoDB" id="9764154at2"/>
<dbReference type="SUPFAM" id="SSF51206">
    <property type="entry name" value="cAMP-binding domain-like"/>
    <property type="match status" value="1"/>
</dbReference>
<evidence type="ECO:0000256" key="1">
    <source>
        <dbReference type="ARBA" id="ARBA00000085"/>
    </source>
</evidence>
<evidence type="ECO:0000313" key="8">
    <source>
        <dbReference type="EMBL" id="SOC50591.1"/>
    </source>
</evidence>
<evidence type="ECO:0000313" key="9">
    <source>
        <dbReference type="Proteomes" id="UP000219435"/>
    </source>
</evidence>
<gene>
    <name evidence="8" type="ORF">SAMN05660748_3343</name>
</gene>
<feature type="region of interest" description="Disordered" evidence="5">
    <location>
        <begin position="450"/>
        <end position="469"/>
    </location>
</feature>
<dbReference type="SMART" id="SM00100">
    <property type="entry name" value="cNMP"/>
    <property type="match status" value="1"/>
</dbReference>
<dbReference type="InterPro" id="IPR014710">
    <property type="entry name" value="RmlC-like_jellyroll"/>
</dbReference>
<dbReference type="InterPro" id="IPR005467">
    <property type="entry name" value="His_kinase_dom"/>
</dbReference>
<dbReference type="Gene3D" id="3.30.565.10">
    <property type="entry name" value="Histidine kinase-like ATPase, C-terminal domain"/>
    <property type="match status" value="1"/>
</dbReference>
<keyword evidence="3 8" id="KW-0808">Transferase</keyword>
<keyword evidence="3 8" id="KW-0418">Kinase</keyword>
<dbReference type="InterPro" id="IPR003594">
    <property type="entry name" value="HATPase_dom"/>
</dbReference>
<dbReference type="PROSITE" id="PS50109">
    <property type="entry name" value="HIS_KIN"/>
    <property type="match status" value="1"/>
</dbReference>
<feature type="domain" description="Histidine kinase" evidence="7">
    <location>
        <begin position="236"/>
        <end position="450"/>
    </location>
</feature>
<dbReference type="RefSeq" id="WP_097196140.1">
    <property type="nucleotide sequence ID" value="NZ_OBQI01000005.1"/>
</dbReference>
<keyword evidence="9" id="KW-1185">Reference proteome</keyword>
<dbReference type="Gene3D" id="1.10.287.130">
    <property type="match status" value="1"/>
</dbReference>
<dbReference type="InterPro" id="IPR018488">
    <property type="entry name" value="cNMP-bd_CS"/>
</dbReference>
<evidence type="ECO:0000256" key="5">
    <source>
        <dbReference type="SAM" id="MobiDB-lite"/>
    </source>
</evidence>
<dbReference type="InterPro" id="IPR000595">
    <property type="entry name" value="cNMP-bd_dom"/>
</dbReference>
<dbReference type="GO" id="GO:0000160">
    <property type="term" value="P:phosphorelay signal transduction system"/>
    <property type="evidence" value="ECO:0007669"/>
    <property type="project" value="UniProtKB-KW"/>
</dbReference>
<sequence>MTGPVDDVPADDVVAALRTSPLFAQLPDDDVAALAAGGRTLEVPAGAVLMAEGAPADAMLVVLDGQLEVTRGGGGGPAVLLNLCSRGDLLGELGVLQGVPRSATVRARTAARVQRIDVDALDRLLAHPHSARALLQATARRLAREEGLLRQRERMAALGGLAAGLLHEINNPAAAVSRSAARLRRLLTEQRRTGPLDELAGPAPADSLARADAATALAGVLARLAPGTGRAAAEQLAAAGIAAPALEVALAALPGEHRAAELRRFLREHEVGRLLEELLTGAEHLSRIVTGVRPLAYAADQGLTEVDLHAGLEQALVLLRHKLPPGVRVVRDLSPDARTVRGRPADLALVWINLLDNAVAAVGTDGTITVRTADAGDRVLVDVENTGPPVPPEVTERVFDAFFTTKPVGEGTGLGLTTALAVIAQQHHGELTLTSADGVTRARVVLPRGDDDPAELRAARRPAGPAAAR</sequence>
<dbReference type="PANTHER" id="PTHR43065:SF48">
    <property type="entry name" value="HISTIDINE KINASE"/>
    <property type="match status" value="1"/>
</dbReference>
<organism evidence="8 9">
    <name type="scientific">Blastococcus aggregatus</name>
    <dbReference type="NCBI Taxonomy" id="38502"/>
    <lineage>
        <taxon>Bacteria</taxon>
        <taxon>Bacillati</taxon>
        <taxon>Actinomycetota</taxon>
        <taxon>Actinomycetes</taxon>
        <taxon>Geodermatophilales</taxon>
        <taxon>Geodermatophilaceae</taxon>
        <taxon>Blastococcus</taxon>
    </lineage>
</organism>
<dbReference type="PROSITE" id="PS50042">
    <property type="entry name" value="CNMP_BINDING_3"/>
    <property type="match status" value="1"/>
</dbReference>
<dbReference type="EC" id="2.7.13.3" evidence="2"/>
<accession>A0A285VDP0</accession>
<comment type="catalytic activity">
    <reaction evidence="1">
        <text>ATP + protein L-histidine = ADP + protein N-phospho-L-histidine.</text>
        <dbReference type="EC" id="2.7.13.3"/>
    </reaction>
</comment>
<keyword evidence="4" id="KW-0902">Two-component regulatory system</keyword>
<evidence type="ECO:0000259" key="6">
    <source>
        <dbReference type="PROSITE" id="PS50042"/>
    </source>
</evidence>
<dbReference type="CDD" id="cd00038">
    <property type="entry name" value="CAP_ED"/>
    <property type="match status" value="1"/>
</dbReference>
<evidence type="ECO:0000259" key="7">
    <source>
        <dbReference type="PROSITE" id="PS50109"/>
    </source>
</evidence>
<dbReference type="AlphaFoldDB" id="A0A285VDP0"/>
<dbReference type="Proteomes" id="UP000219435">
    <property type="component" value="Unassembled WGS sequence"/>
</dbReference>
<feature type="domain" description="Cyclic nucleotide-binding" evidence="6">
    <location>
        <begin position="22"/>
        <end position="125"/>
    </location>
</feature>
<dbReference type="InterPro" id="IPR018490">
    <property type="entry name" value="cNMP-bd_dom_sf"/>
</dbReference>
<dbReference type="InterPro" id="IPR036890">
    <property type="entry name" value="HATPase_C_sf"/>
</dbReference>
<name>A0A285VDP0_9ACTN</name>
<evidence type="ECO:0000256" key="2">
    <source>
        <dbReference type="ARBA" id="ARBA00012438"/>
    </source>
</evidence>
<reference evidence="9" key="1">
    <citation type="submission" date="2017-08" db="EMBL/GenBank/DDBJ databases">
        <authorList>
            <person name="Varghese N."/>
            <person name="Submissions S."/>
        </authorList>
    </citation>
    <scope>NUCLEOTIDE SEQUENCE [LARGE SCALE GENOMIC DNA]</scope>
    <source>
        <strain evidence="9">DSM 4725</strain>
    </source>
</reference>
<dbReference type="EMBL" id="OBQI01000005">
    <property type="protein sequence ID" value="SOC50591.1"/>
    <property type="molecule type" value="Genomic_DNA"/>
</dbReference>
<dbReference type="SUPFAM" id="SSF55874">
    <property type="entry name" value="ATPase domain of HSP90 chaperone/DNA topoisomerase II/histidine kinase"/>
    <property type="match status" value="1"/>
</dbReference>
<dbReference type="PANTHER" id="PTHR43065">
    <property type="entry name" value="SENSOR HISTIDINE KINASE"/>
    <property type="match status" value="1"/>
</dbReference>
<evidence type="ECO:0000256" key="3">
    <source>
        <dbReference type="ARBA" id="ARBA00022777"/>
    </source>
</evidence>
<dbReference type="InterPro" id="IPR004358">
    <property type="entry name" value="Sig_transdc_His_kin-like_C"/>
</dbReference>